<comment type="caution">
    <text evidence="4">The sequence shown here is derived from an EMBL/GenBank/DDBJ whole genome shotgun (WGS) entry which is preliminary data.</text>
</comment>
<proteinExistence type="predicted"/>
<evidence type="ECO:0000259" key="3">
    <source>
        <dbReference type="PROSITE" id="PS51186"/>
    </source>
</evidence>
<dbReference type="InterPro" id="IPR016181">
    <property type="entry name" value="Acyl_CoA_acyltransferase"/>
</dbReference>
<evidence type="ECO:0000256" key="1">
    <source>
        <dbReference type="ARBA" id="ARBA00022679"/>
    </source>
</evidence>
<dbReference type="SUPFAM" id="SSF55729">
    <property type="entry name" value="Acyl-CoA N-acyltransferases (Nat)"/>
    <property type="match status" value="1"/>
</dbReference>
<accession>A0ABQ6H529</accession>
<dbReference type="EMBL" id="BSSU01000012">
    <property type="protein sequence ID" value="GLX83024.1"/>
    <property type="molecule type" value="Genomic_DNA"/>
</dbReference>
<dbReference type="CDD" id="cd04301">
    <property type="entry name" value="NAT_SF"/>
    <property type="match status" value="1"/>
</dbReference>
<keyword evidence="5" id="KW-1185">Reference proteome</keyword>
<evidence type="ECO:0000313" key="4">
    <source>
        <dbReference type="EMBL" id="GLX83024.1"/>
    </source>
</evidence>
<dbReference type="PANTHER" id="PTHR43072">
    <property type="entry name" value="N-ACETYLTRANSFERASE"/>
    <property type="match status" value="1"/>
</dbReference>
<dbReference type="Gene3D" id="3.40.630.30">
    <property type="match status" value="1"/>
</dbReference>
<keyword evidence="1" id="KW-0808">Transferase</keyword>
<feature type="domain" description="N-acetyltransferase" evidence="3">
    <location>
        <begin position="23"/>
        <end position="168"/>
    </location>
</feature>
<dbReference type="RefSeq" id="WP_284208419.1">
    <property type="nucleotide sequence ID" value="NZ_BSSU01000012.1"/>
</dbReference>
<gene>
    <name evidence="4" type="primary">yncA</name>
    <name evidence="4" type="ORF">theurythT_24760</name>
</gene>
<reference evidence="4 5" key="1">
    <citation type="submission" date="2023-03" db="EMBL/GenBank/DDBJ databases">
        <title>Draft genome sequence of Thalassotalea eurytherma JCM 18482T.</title>
        <authorList>
            <person name="Sawabe T."/>
        </authorList>
    </citation>
    <scope>NUCLEOTIDE SEQUENCE [LARGE SCALE GENOMIC DNA]</scope>
    <source>
        <strain evidence="4 5">JCM 18482</strain>
    </source>
</reference>
<sequence>MTETKEKNSTMQIIDCSFEEHGEAILTMFNHAIMHSTALYEYQPRSILDIEHWFTNKNQHKFPVIGIIDSDKTLLGFASYGMFRPYPANKFTAELAIYVDDKAQGQGIASHLLPALLVKATSQNIHTLIAAIDENNHASIALHKKFGFFHAGTLKEVGYKFDKWLNLCFYQRMLS</sequence>
<keyword evidence="2" id="KW-0012">Acyltransferase</keyword>
<dbReference type="Proteomes" id="UP001157133">
    <property type="component" value="Unassembled WGS sequence"/>
</dbReference>
<evidence type="ECO:0000256" key="2">
    <source>
        <dbReference type="ARBA" id="ARBA00023315"/>
    </source>
</evidence>
<dbReference type="PANTHER" id="PTHR43072:SF23">
    <property type="entry name" value="UPF0039 PROTEIN C11D3.02C"/>
    <property type="match status" value="1"/>
</dbReference>
<dbReference type="InterPro" id="IPR000182">
    <property type="entry name" value="GNAT_dom"/>
</dbReference>
<dbReference type="PROSITE" id="PS51186">
    <property type="entry name" value="GNAT"/>
    <property type="match status" value="1"/>
</dbReference>
<protein>
    <submittedName>
        <fullName evidence="4">Phosphinothricin acetyltransferase</fullName>
    </submittedName>
</protein>
<evidence type="ECO:0000313" key="5">
    <source>
        <dbReference type="Proteomes" id="UP001157133"/>
    </source>
</evidence>
<dbReference type="Pfam" id="PF00583">
    <property type="entry name" value="Acetyltransf_1"/>
    <property type="match status" value="1"/>
</dbReference>
<name>A0ABQ6H529_9GAMM</name>
<organism evidence="4 5">
    <name type="scientific">Thalassotalea eurytherma</name>
    <dbReference type="NCBI Taxonomy" id="1144278"/>
    <lineage>
        <taxon>Bacteria</taxon>
        <taxon>Pseudomonadati</taxon>
        <taxon>Pseudomonadota</taxon>
        <taxon>Gammaproteobacteria</taxon>
        <taxon>Alteromonadales</taxon>
        <taxon>Colwelliaceae</taxon>
        <taxon>Thalassotalea</taxon>
    </lineage>
</organism>